<dbReference type="Gene3D" id="2.40.70.10">
    <property type="entry name" value="Acid Proteases"/>
    <property type="match status" value="1"/>
</dbReference>
<name>A0A0C9Z2P5_9AGAM</name>
<dbReference type="SUPFAM" id="SSF50630">
    <property type="entry name" value="Acid proteases"/>
    <property type="match status" value="1"/>
</dbReference>
<gene>
    <name evidence="1" type="ORF">CY34DRAFT_102862</name>
</gene>
<keyword evidence="2" id="KW-1185">Reference proteome</keyword>
<evidence type="ECO:0000313" key="1">
    <source>
        <dbReference type="EMBL" id="KIK31730.1"/>
    </source>
</evidence>
<dbReference type="CDD" id="cd00303">
    <property type="entry name" value="retropepsin_like"/>
    <property type="match status" value="1"/>
</dbReference>
<dbReference type="EMBL" id="KN836703">
    <property type="protein sequence ID" value="KIK31730.1"/>
    <property type="molecule type" value="Genomic_DNA"/>
</dbReference>
<dbReference type="OrthoDB" id="3257486at2759"/>
<protein>
    <recommendedName>
        <fullName evidence="3">Peptidase A2 domain-containing protein</fullName>
    </recommendedName>
</protein>
<dbReference type="HOGENOM" id="CLU_000384_32_0_1"/>
<organism evidence="1 2">
    <name type="scientific">Suillus luteus UH-Slu-Lm8-n1</name>
    <dbReference type="NCBI Taxonomy" id="930992"/>
    <lineage>
        <taxon>Eukaryota</taxon>
        <taxon>Fungi</taxon>
        <taxon>Dikarya</taxon>
        <taxon>Basidiomycota</taxon>
        <taxon>Agaricomycotina</taxon>
        <taxon>Agaricomycetes</taxon>
        <taxon>Agaricomycetidae</taxon>
        <taxon>Boletales</taxon>
        <taxon>Suillineae</taxon>
        <taxon>Suillaceae</taxon>
        <taxon>Suillus</taxon>
    </lineage>
</organism>
<dbReference type="InParanoid" id="A0A0C9Z2P5"/>
<dbReference type="AlphaFoldDB" id="A0A0C9Z2P5"/>
<accession>A0A0C9Z2P5</accession>
<dbReference type="Proteomes" id="UP000054485">
    <property type="component" value="Unassembled WGS sequence"/>
</dbReference>
<dbReference type="Pfam" id="PF13975">
    <property type="entry name" value="gag-asp_proteas"/>
    <property type="match status" value="1"/>
</dbReference>
<proteinExistence type="predicted"/>
<reference evidence="2" key="2">
    <citation type="submission" date="2015-01" db="EMBL/GenBank/DDBJ databases">
        <title>Evolutionary Origins and Diversification of the Mycorrhizal Mutualists.</title>
        <authorList>
            <consortium name="DOE Joint Genome Institute"/>
            <consortium name="Mycorrhizal Genomics Consortium"/>
            <person name="Kohler A."/>
            <person name="Kuo A."/>
            <person name="Nagy L.G."/>
            <person name="Floudas D."/>
            <person name="Copeland A."/>
            <person name="Barry K.W."/>
            <person name="Cichocki N."/>
            <person name="Veneault-Fourrey C."/>
            <person name="LaButti K."/>
            <person name="Lindquist E.A."/>
            <person name="Lipzen A."/>
            <person name="Lundell T."/>
            <person name="Morin E."/>
            <person name="Murat C."/>
            <person name="Riley R."/>
            <person name="Ohm R."/>
            <person name="Sun H."/>
            <person name="Tunlid A."/>
            <person name="Henrissat B."/>
            <person name="Grigoriev I.V."/>
            <person name="Hibbett D.S."/>
            <person name="Martin F."/>
        </authorList>
    </citation>
    <scope>NUCLEOTIDE SEQUENCE [LARGE SCALE GENOMIC DNA]</scope>
    <source>
        <strain evidence="2">UH-Slu-Lm8-n1</strain>
    </source>
</reference>
<dbReference type="InterPro" id="IPR021109">
    <property type="entry name" value="Peptidase_aspartic_dom_sf"/>
</dbReference>
<dbReference type="STRING" id="930992.A0A0C9Z2P5"/>
<reference evidence="1 2" key="1">
    <citation type="submission" date="2014-04" db="EMBL/GenBank/DDBJ databases">
        <authorList>
            <consortium name="DOE Joint Genome Institute"/>
            <person name="Kuo A."/>
            <person name="Ruytinx J."/>
            <person name="Rineau F."/>
            <person name="Colpaert J."/>
            <person name="Kohler A."/>
            <person name="Nagy L.G."/>
            <person name="Floudas D."/>
            <person name="Copeland A."/>
            <person name="Barry K.W."/>
            <person name="Cichocki N."/>
            <person name="Veneault-Fourrey C."/>
            <person name="LaButti K."/>
            <person name="Lindquist E.A."/>
            <person name="Lipzen A."/>
            <person name="Lundell T."/>
            <person name="Morin E."/>
            <person name="Murat C."/>
            <person name="Sun H."/>
            <person name="Tunlid A."/>
            <person name="Henrissat B."/>
            <person name="Grigoriev I.V."/>
            <person name="Hibbett D.S."/>
            <person name="Martin F."/>
            <person name="Nordberg H.P."/>
            <person name="Cantor M.N."/>
            <person name="Hua S.X."/>
        </authorList>
    </citation>
    <scope>NUCLEOTIDE SEQUENCE [LARGE SCALE GENOMIC DNA]</scope>
    <source>
        <strain evidence="1 2">UH-Slu-Lm8-n1</strain>
    </source>
</reference>
<evidence type="ECO:0000313" key="2">
    <source>
        <dbReference type="Proteomes" id="UP000054485"/>
    </source>
</evidence>
<evidence type="ECO:0008006" key="3">
    <source>
        <dbReference type="Google" id="ProtNLM"/>
    </source>
</evidence>
<sequence>MQIPITLISSTRLKTVETTAVVDSGASGTFISEDFVKDHGIKTHRLKKTFRIRNADGTNSGKGKITHYCTLMVKVDQRTMYGKFNVHKLGHPHITVTYLRMIQGNGRA</sequence>